<evidence type="ECO:0000256" key="1">
    <source>
        <dbReference type="ARBA" id="ARBA00007454"/>
    </source>
</evidence>
<dbReference type="InterPro" id="IPR050871">
    <property type="entry name" value="26S_Proteasome/COP9_Components"/>
</dbReference>
<dbReference type="Pfam" id="PF01399">
    <property type="entry name" value="PCI"/>
    <property type="match status" value="1"/>
</dbReference>
<evidence type="ECO:0008006" key="8">
    <source>
        <dbReference type="Google" id="ProtNLM"/>
    </source>
</evidence>
<protein>
    <recommendedName>
        <fullName evidence="8">SWI-SNF complex subunit (BAF60b)</fullName>
    </recommendedName>
</protein>
<dbReference type="SMART" id="SM00151">
    <property type="entry name" value="SWIB"/>
    <property type="match status" value="1"/>
</dbReference>
<dbReference type="PROSITE" id="PS50250">
    <property type="entry name" value="PCI"/>
    <property type="match status" value="1"/>
</dbReference>
<dbReference type="Gene3D" id="1.10.245.10">
    <property type="entry name" value="SWIB/MDM2 domain"/>
    <property type="match status" value="1"/>
</dbReference>
<dbReference type="InterPro" id="IPR036390">
    <property type="entry name" value="WH_DNA-bd_sf"/>
</dbReference>
<gene>
    <name evidence="6" type="ORF">CNMCM5623_005176</name>
</gene>
<evidence type="ECO:0000313" key="7">
    <source>
        <dbReference type="Proteomes" id="UP000654922"/>
    </source>
</evidence>
<reference evidence="6" key="1">
    <citation type="submission" date="2020-06" db="EMBL/GenBank/DDBJ databases">
        <title>Draft genome sequences of strains closely related to Aspergillus parafelis and Aspergillus hiratsukae.</title>
        <authorList>
            <person name="Dos Santos R.A.C."/>
            <person name="Rivero-Menendez O."/>
            <person name="Steenwyk J.L."/>
            <person name="Mead M.E."/>
            <person name="Goldman G.H."/>
            <person name="Alastruey-Izquierdo A."/>
            <person name="Rokas A."/>
        </authorList>
    </citation>
    <scope>NUCLEOTIDE SEQUENCE</scope>
    <source>
        <strain evidence="6">CNM-CM5623</strain>
    </source>
</reference>
<keyword evidence="2" id="KW-0647">Proteasome</keyword>
<dbReference type="SUPFAM" id="SSF47592">
    <property type="entry name" value="SWIB/MDM2 domain"/>
    <property type="match status" value="1"/>
</dbReference>
<feature type="compositionally biased region" description="Acidic residues" evidence="3">
    <location>
        <begin position="639"/>
        <end position="661"/>
    </location>
</feature>
<evidence type="ECO:0000259" key="5">
    <source>
        <dbReference type="PROSITE" id="PS51925"/>
    </source>
</evidence>
<evidence type="ECO:0000313" key="6">
    <source>
        <dbReference type="EMBL" id="KAF7159787.1"/>
    </source>
</evidence>
<feature type="domain" description="DM2" evidence="5">
    <location>
        <begin position="753"/>
        <end position="830"/>
    </location>
</feature>
<dbReference type="PROSITE" id="PS51925">
    <property type="entry name" value="SWIB_MDM2"/>
    <property type="match status" value="1"/>
</dbReference>
<proteinExistence type="inferred from homology"/>
<dbReference type="EMBL" id="JACBAE010001377">
    <property type="protein sequence ID" value="KAF7159787.1"/>
    <property type="molecule type" value="Genomic_DNA"/>
</dbReference>
<dbReference type="InterPro" id="IPR019835">
    <property type="entry name" value="SWIB_domain"/>
</dbReference>
<evidence type="ECO:0000259" key="4">
    <source>
        <dbReference type="PROSITE" id="PS50250"/>
    </source>
</evidence>
<dbReference type="PANTHER" id="PTHR10678">
    <property type="entry name" value="26S PROTEASOME NON-ATPASE REGULATORY SUBUNIT 11/COP9 SIGNALOSOME COMPLEX SUBUNIT 2"/>
    <property type="match status" value="1"/>
</dbReference>
<comment type="caution">
    <text evidence="6">The sequence shown here is derived from an EMBL/GenBank/DDBJ whole genome shotgun (WGS) entry which is preliminary data.</text>
</comment>
<dbReference type="SMART" id="SM00088">
    <property type="entry name" value="PINT"/>
    <property type="match status" value="1"/>
</dbReference>
<organism evidence="6 7">
    <name type="scientific">Aspergillus felis</name>
    <dbReference type="NCBI Taxonomy" id="1287682"/>
    <lineage>
        <taxon>Eukaryota</taxon>
        <taxon>Fungi</taxon>
        <taxon>Dikarya</taxon>
        <taxon>Ascomycota</taxon>
        <taxon>Pezizomycotina</taxon>
        <taxon>Eurotiomycetes</taxon>
        <taxon>Eurotiomycetidae</taxon>
        <taxon>Eurotiales</taxon>
        <taxon>Aspergillaceae</taxon>
        <taxon>Aspergillus</taxon>
        <taxon>Aspergillus subgen. Fumigati</taxon>
    </lineage>
</organism>
<evidence type="ECO:0000256" key="2">
    <source>
        <dbReference type="ARBA" id="ARBA00022942"/>
    </source>
</evidence>
<dbReference type="Pfam" id="PF18055">
    <property type="entry name" value="RPN6_N"/>
    <property type="match status" value="1"/>
</dbReference>
<dbReference type="Gene3D" id="1.25.40.570">
    <property type="match status" value="1"/>
</dbReference>
<dbReference type="InterPro" id="IPR000717">
    <property type="entry name" value="PCI_dom"/>
</dbReference>
<dbReference type="OrthoDB" id="10263741at2759"/>
<dbReference type="InterPro" id="IPR040773">
    <property type="entry name" value="Rpn6_N"/>
</dbReference>
<dbReference type="AlphaFoldDB" id="A0A8H6PT02"/>
<dbReference type="FunFam" id="1.25.40.570:FF:000010">
    <property type="entry name" value="26S proteasome regulatory subunit RPN6"/>
    <property type="match status" value="1"/>
</dbReference>
<feature type="compositionally biased region" description="Basic and acidic residues" evidence="3">
    <location>
        <begin position="662"/>
        <end position="674"/>
    </location>
</feature>
<dbReference type="InterPro" id="IPR036885">
    <property type="entry name" value="SWIB_MDM2_dom_sf"/>
</dbReference>
<feature type="region of interest" description="Disordered" evidence="3">
    <location>
        <begin position="936"/>
        <end position="957"/>
    </location>
</feature>
<dbReference type="SUPFAM" id="SSF46785">
    <property type="entry name" value="Winged helix' DNA-binding domain"/>
    <property type="match status" value="1"/>
</dbReference>
<name>A0A8H6PT02_9EURO</name>
<dbReference type="GO" id="GO:0000502">
    <property type="term" value="C:proteasome complex"/>
    <property type="evidence" value="ECO:0007669"/>
    <property type="project" value="UniProtKB-KW"/>
</dbReference>
<feature type="compositionally biased region" description="Pro residues" evidence="3">
    <location>
        <begin position="496"/>
        <end position="509"/>
    </location>
</feature>
<feature type="region of interest" description="Disordered" evidence="3">
    <location>
        <begin position="606"/>
        <end position="682"/>
    </location>
</feature>
<feature type="region of interest" description="Disordered" evidence="3">
    <location>
        <begin position="483"/>
        <end position="547"/>
    </location>
</feature>
<dbReference type="Proteomes" id="UP000654922">
    <property type="component" value="Unassembled WGS sequence"/>
</dbReference>
<comment type="similarity">
    <text evidence="1">Belongs to the proteasome subunit S9 family.</text>
</comment>
<sequence>MAPSSTTAARIEEARALAKEDAPKAESIYKDILSQGPGSTETSSRDYENALIGLGELYRDGKKPQEIAELIKTSRDTFSSFAKAKTAKLVRQLLDLFSEIPNTLDIQVAVIKSCIDWAVSERRSFLRQNLETRLVAIYMQKQSYYDALTLINSLLRELKRMDDKLMLVEVQLLESRVYHALGNQAKARAALTAARTSAASVYTPPHLQAGLDMQSGMLHAEDKDFTTAFSYFIEALEGYSSLDESDLATAALQYMLLCKIMLNLVDDVTNLLGSKQAQKYASPRLEAMKAVARAHANRSLEEYEKALSDYRYELGSDVFIRNHLRRLYDAMLEQNLIKVIEPFSRVELDHIAKMVGLDTQQVERKLSQMILDKVIIGVLDQGAGCLIVYDETERDQAYDAALETIEKLSNVRYFSELTKKGIARSRQNDRDFRIGDKYTKGIHAHPDILPFISKQLRSKYAICTWYLSFDIPMSMQPNYARGFPQAAQRSPATPRRGPPAPGPAMPVPMPQHAVPPQYIPPQRNMPHPNDAVQRRSRKPTDKNIPDGIEEVIIGEGIQQYKSLRDLEKRLDASIVRKRLDIQDSISKTVKKYRTMRIWISNTVENQPWQTGAGENGAVPGSNPGSGRYKVRIEGRLLDDDSDPTAPDDSDDEGENAEENGDAMEHDGQAAEKPKKSAAKRPKQRFSQFFKSITIDFDKSPSSNPEETKTISWTKPQLPANAVTLPPTADFDSLQFSRASQDNLNVTISLVRDEAPERYKLSKELAEVLDVEEETRSGIVLGIWDYIRAMGLQEDEEKRLVRCDHRLRAIFGRDQMFFPQIPESIGPHTSPLDPIKLPYTIRVDEDFHKDPTPTVYDIQVAVEDPLRAKMLALTQNPQYTAGLRQIAALDDQLALIVQALTHSRAKHSFYTALSKDPATFLRRWVNSQRRDLETILGEATRGGGEDGSGPEFRRGGTESVWDTQVAREAVRYMLAKPEAAAAR</sequence>
<feature type="domain" description="PCI" evidence="4">
    <location>
        <begin position="224"/>
        <end position="393"/>
    </location>
</feature>
<dbReference type="Pfam" id="PF02201">
    <property type="entry name" value="SWIB"/>
    <property type="match status" value="1"/>
</dbReference>
<accession>A0A8H6PT02</accession>
<evidence type="ECO:0000256" key="3">
    <source>
        <dbReference type="SAM" id="MobiDB-lite"/>
    </source>
</evidence>
<dbReference type="SMART" id="SM00753">
    <property type="entry name" value="PAM"/>
    <property type="match status" value="1"/>
</dbReference>
<dbReference type="InterPro" id="IPR003121">
    <property type="entry name" value="SWIB_MDM2_domain"/>
</dbReference>
<dbReference type="CDD" id="cd10568">
    <property type="entry name" value="SWIB_like"/>
    <property type="match status" value="1"/>
</dbReference>